<dbReference type="InterPro" id="IPR040198">
    <property type="entry name" value="Fido_containing"/>
</dbReference>
<dbReference type="InterPro" id="IPR036390">
    <property type="entry name" value="WH_DNA-bd_sf"/>
</dbReference>
<evidence type="ECO:0000313" key="6">
    <source>
        <dbReference type="Proteomes" id="UP000230184"/>
    </source>
</evidence>
<accession>A0A2M6YSG0</accession>
<dbReference type="InterPro" id="IPR036388">
    <property type="entry name" value="WH-like_DNA-bd_sf"/>
</dbReference>
<organism evidence="5 6">
    <name type="scientific">Candidatus Roizmanbacteria bacterium CG07_land_8_20_14_0_80_34_15</name>
    <dbReference type="NCBI Taxonomy" id="1974849"/>
    <lineage>
        <taxon>Bacteria</taxon>
        <taxon>Candidatus Roizmaniibacteriota</taxon>
    </lineage>
</organism>
<reference evidence="6" key="1">
    <citation type="submission" date="2017-09" db="EMBL/GenBank/DDBJ databases">
        <title>Depth-based differentiation of microbial function through sediment-hosted aquifers and enrichment of novel symbionts in the deep terrestrial subsurface.</title>
        <authorList>
            <person name="Probst A.J."/>
            <person name="Ladd B."/>
            <person name="Jarett J.K."/>
            <person name="Geller-Mcgrath D.E."/>
            <person name="Sieber C.M.K."/>
            <person name="Emerson J.B."/>
            <person name="Anantharaman K."/>
            <person name="Thomas B.C."/>
            <person name="Malmstrom R."/>
            <person name="Stieglmeier M."/>
            <person name="Klingl A."/>
            <person name="Woyke T."/>
            <person name="Ryan C.M."/>
            <person name="Banfield J.F."/>
        </authorList>
    </citation>
    <scope>NUCLEOTIDE SEQUENCE [LARGE SCALE GENOMIC DNA]</scope>
</reference>
<dbReference type="SUPFAM" id="SSF46785">
    <property type="entry name" value="Winged helix' DNA-binding domain"/>
    <property type="match status" value="1"/>
</dbReference>
<comment type="caution">
    <text evidence="5">The sequence shown here is derived from an EMBL/GenBank/DDBJ whole genome shotgun (WGS) entry which is preliminary data.</text>
</comment>
<dbReference type="PANTHER" id="PTHR13504:SF38">
    <property type="entry name" value="FIDO DOMAIN-CONTAINING PROTEIN"/>
    <property type="match status" value="1"/>
</dbReference>
<dbReference type="PROSITE" id="PS51459">
    <property type="entry name" value="FIDO"/>
    <property type="match status" value="1"/>
</dbReference>
<dbReference type="Proteomes" id="UP000230184">
    <property type="component" value="Unassembled WGS sequence"/>
</dbReference>
<keyword evidence="2" id="KW-0547">Nucleotide-binding</keyword>
<dbReference type="Gene3D" id="1.10.10.10">
    <property type="entry name" value="Winged helix-like DNA-binding domain superfamily/Winged helix DNA-binding domain"/>
    <property type="match status" value="1"/>
</dbReference>
<dbReference type="PANTHER" id="PTHR13504">
    <property type="entry name" value="FIDO DOMAIN-CONTAINING PROTEIN DDB_G0283145"/>
    <property type="match status" value="1"/>
</dbReference>
<feature type="domain" description="Fido" evidence="4">
    <location>
        <begin position="101"/>
        <end position="249"/>
    </location>
</feature>
<gene>
    <name evidence="5" type="ORF">COT02_05965</name>
</gene>
<dbReference type="AlphaFoldDB" id="A0A2M6YSG0"/>
<dbReference type="EMBL" id="PEWY01000167">
    <property type="protein sequence ID" value="PIU36454.1"/>
    <property type="molecule type" value="Genomic_DNA"/>
</dbReference>
<evidence type="ECO:0000256" key="3">
    <source>
        <dbReference type="PIRSR" id="PIRSR640198-3"/>
    </source>
</evidence>
<dbReference type="InterPro" id="IPR036597">
    <property type="entry name" value="Fido-like_dom_sf"/>
</dbReference>
<protein>
    <recommendedName>
        <fullName evidence="4">Fido domain-containing protein</fullName>
    </recommendedName>
</protein>
<evidence type="ECO:0000256" key="2">
    <source>
        <dbReference type="PIRSR" id="PIRSR640198-2"/>
    </source>
</evidence>
<feature type="active site" evidence="1">
    <location>
        <position position="182"/>
    </location>
</feature>
<dbReference type="GO" id="GO:0005524">
    <property type="term" value="F:ATP binding"/>
    <property type="evidence" value="ECO:0007669"/>
    <property type="project" value="UniProtKB-KW"/>
</dbReference>
<dbReference type="InterPro" id="IPR003812">
    <property type="entry name" value="Fido"/>
</dbReference>
<feature type="binding site" evidence="2">
    <location>
        <begin position="224"/>
        <end position="225"/>
    </location>
    <ligand>
        <name>ATP</name>
        <dbReference type="ChEBI" id="CHEBI:30616"/>
    </ligand>
</feature>
<evidence type="ECO:0000259" key="4">
    <source>
        <dbReference type="PROSITE" id="PS51459"/>
    </source>
</evidence>
<evidence type="ECO:0000313" key="5">
    <source>
        <dbReference type="EMBL" id="PIU36454.1"/>
    </source>
</evidence>
<sequence>MIFMKIPPNYKITSEILSLISRVDTNLMYLSSLSIPKELKQKIQRISLLKSSLFSARIEGNPLTLEVVNKGGTDKEKNKEVFNILKANKFLEKKIKNNFKISKKFIYELHSLVMTGQEGKTKSFRHEMGAIFNQAGVAVYLSPPPTQINSLIDQLINYINSNIEKFPLICALVSHLVFEKIHPFVDGNGRVGRLLIFSILKAKGYGEGYLISFEKYLDENKSDYYYFLDQGFKNTEGYLIFMLNSFLKESEELKKQIESVKNGKEKLLPPRQREIYLIIKEHTVVSFDNIRRRFLKVPERTLRYDLKKLADKGLTIKIGETRGSYYKLSEQK</sequence>
<proteinExistence type="predicted"/>
<evidence type="ECO:0000256" key="1">
    <source>
        <dbReference type="PIRSR" id="PIRSR640198-1"/>
    </source>
</evidence>
<dbReference type="Gene3D" id="1.10.3290.10">
    <property type="entry name" value="Fido-like domain"/>
    <property type="match status" value="1"/>
</dbReference>
<dbReference type="Pfam" id="PF02661">
    <property type="entry name" value="Fic"/>
    <property type="match status" value="1"/>
</dbReference>
<feature type="site" description="Important for autoinhibition of adenylyltransferase activity" evidence="3">
    <location>
        <position position="59"/>
    </location>
</feature>
<dbReference type="SUPFAM" id="SSF140931">
    <property type="entry name" value="Fic-like"/>
    <property type="match status" value="1"/>
</dbReference>
<feature type="binding site" evidence="2">
    <location>
        <begin position="186"/>
        <end position="193"/>
    </location>
    <ligand>
        <name>ATP</name>
        <dbReference type="ChEBI" id="CHEBI:30616"/>
    </ligand>
</feature>
<name>A0A2M6YSG0_9BACT</name>
<keyword evidence="2" id="KW-0067">ATP-binding</keyword>